<dbReference type="EMBL" id="CP076667">
    <property type="protein sequence ID" value="QWU90197.1"/>
    <property type="molecule type" value="Genomic_DNA"/>
</dbReference>
<keyword evidence="1" id="KW-1133">Transmembrane helix</keyword>
<proteinExistence type="predicted"/>
<name>A0ABX8IAW5_9ASCO</name>
<accession>A0ABX8IAW5</accession>
<protein>
    <submittedName>
        <fullName evidence="2">Uncharacterized protein</fullName>
    </submittedName>
</protein>
<evidence type="ECO:0000256" key="1">
    <source>
        <dbReference type="SAM" id="Phobius"/>
    </source>
</evidence>
<organism evidence="2 3">
    <name type="scientific">Candidozyma haemuli</name>
    <dbReference type="NCBI Taxonomy" id="45357"/>
    <lineage>
        <taxon>Eukaryota</taxon>
        <taxon>Fungi</taxon>
        <taxon>Dikarya</taxon>
        <taxon>Ascomycota</taxon>
        <taxon>Saccharomycotina</taxon>
        <taxon>Pichiomycetes</taxon>
        <taxon>Metschnikowiaceae</taxon>
        <taxon>Candidozyma</taxon>
    </lineage>
</organism>
<reference evidence="2 3" key="1">
    <citation type="submission" date="2021-06" db="EMBL/GenBank/DDBJ databases">
        <title>Candida outbreak in Lebanon.</title>
        <authorList>
            <person name="Finianos M."/>
        </authorList>
    </citation>
    <scope>NUCLEOTIDE SEQUENCE [LARGE SCALE GENOMIC DNA]</scope>
    <source>
        <strain evidence="2">CA3LBN</strain>
    </source>
</reference>
<feature type="transmembrane region" description="Helical" evidence="1">
    <location>
        <begin position="81"/>
        <end position="99"/>
    </location>
</feature>
<evidence type="ECO:0000313" key="2">
    <source>
        <dbReference type="EMBL" id="QWU90197.1"/>
    </source>
</evidence>
<sequence length="604" mass="68237">MLSILRLYITFVLGRNLVDPLNKFNVIKASKRPRNIWKFTVYWVIIFFSGAYFLVGMAAALSMNLRAYRERQIVASKKKAVVVQSVIVAFSYLVAGVSQGFMSGAIIGLLLAAIYRAGALAMSTWIPFKTPSNDQNPPQTMDAGFLKVHFLASKFSSPEAFSNEELSAIALEALQIMDHYQALHPMYTSFQEYVRDRPEAAQFTSEWARKVDGNHPNTSFLVEVDEAASTDKQKVVDEFKQILAVSVIQCDFRMVQFYLGKLENIVQFPGQVTSLQGFTENRFFEHLFYQTVALIFGHWWFESAKKVKHESDEPYSGPSGPRNIASIEKRTHTYHTRCSFLFKSLEDKPEAVVNSIQPELQYYNLVQWLCALAKFTQGKFHVFIAEFDRLYEHISPLECLDLGSETLLMYAVASIATRPFKDLNFNSNEALVDAFTEKAGSLESRVFDVLTLLSNGEFHAAKVSLSDEELLKRLHACLGFALPDEKESFFERLCRLIDQKAFLLILSLTKRISREKLLAMLGYAPGSAIYDDVSNKLLLLVSVLSAGESSIVYESATDSFCYKLSPDADKIDLQTSVEELTHEVRAEASASMLKSLLMKKHFES</sequence>
<feature type="transmembrane region" description="Helical" evidence="1">
    <location>
        <begin position="41"/>
        <end position="61"/>
    </location>
</feature>
<keyword evidence="1" id="KW-0812">Transmembrane</keyword>
<dbReference type="Proteomes" id="UP000825434">
    <property type="component" value="Chromosome 7"/>
</dbReference>
<keyword evidence="3" id="KW-1185">Reference proteome</keyword>
<keyword evidence="1" id="KW-0472">Membrane</keyword>
<gene>
    <name evidence="2" type="ORF">CA3LBN_004558</name>
</gene>
<evidence type="ECO:0000313" key="3">
    <source>
        <dbReference type="Proteomes" id="UP000825434"/>
    </source>
</evidence>